<reference evidence="1 2" key="1">
    <citation type="submission" date="2016-12" db="EMBL/GenBank/DDBJ databases">
        <title>Trade-off between light-utilization and light-protection in marine flavobacteria.</title>
        <authorList>
            <person name="Kumagai Y."/>
            <person name="Yoshizawa S."/>
            <person name="Kogure K."/>
            <person name="Iwasaki W."/>
        </authorList>
    </citation>
    <scope>NUCLEOTIDE SEQUENCE [LARGE SCALE GENOMIC DNA]</scope>
    <source>
        <strain evidence="1 2">KCTC 12100</strain>
    </source>
</reference>
<dbReference type="Proteomes" id="UP000247345">
    <property type="component" value="Unassembled WGS sequence"/>
</dbReference>
<keyword evidence="2" id="KW-1185">Reference proteome</keyword>
<gene>
    <name evidence="1" type="ORF">BTO14_11995</name>
</gene>
<dbReference type="OrthoDB" id="1202249at2"/>
<sequence length="112" mass="12994">MKTFYTTAVILFITISFSAKKITFQETVHTLVATYVGPTENQDYKFVDDNNVEYLFYDLSKNIDFEKEDDSKINKRFTLTWKKKLVDEYNSVGQKTGSKIVVKTILTIKATK</sequence>
<comment type="caution">
    <text evidence="1">The sequence shown here is derived from an EMBL/GenBank/DDBJ whole genome shotgun (WGS) entry which is preliminary data.</text>
</comment>
<accession>A0A2P6C770</accession>
<evidence type="ECO:0000313" key="1">
    <source>
        <dbReference type="EMBL" id="PQJ68763.1"/>
    </source>
</evidence>
<evidence type="ECO:0000313" key="2">
    <source>
        <dbReference type="Proteomes" id="UP000247345"/>
    </source>
</evidence>
<name>A0A2P6C770_9FLAO</name>
<organism evidence="1 2">
    <name type="scientific">Polaribacter butkevichii</name>
    <dbReference type="NCBI Taxonomy" id="218490"/>
    <lineage>
        <taxon>Bacteria</taxon>
        <taxon>Pseudomonadati</taxon>
        <taxon>Bacteroidota</taxon>
        <taxon>Flavobacteriia</taxon>
        <taxon>Flavobacteriales</taxon>
        <taxon>Flavobacteriaceae</taxon>
    </lineage>
</organism>
<protein>
    <submittedName>
        <fullName evidence="1">Uncharacterized protein</fullName>
    </submittedName>
</protein>
<dbReference type="RefSeq" id="WP_105049706.1">
    <property type="nucleotide sequence ID" value="NZ_CP150661.1"/>
</dbReference>
<dbReference type="EMBL" id="MSCK01000002">
    <property type="protein sequence ID" value="PQJ68763.1"/>
    <property type="molecule type" value="Genomic_DNA"/>
</dbReference>
<dbReference type="AlphaFoldDB" id="A0A2P6C770"/>
<proteinExistence type="predicted"/>